<sequence length="75" mass="8213">MSAIKQAVDLIGGQTATAKTLAFGVTQTQVWNWVNRHQQAPAKYIKRISELTNGRVTVDELLADHEKNAKGGAHE</sequence>
<reference evidence="2" key="2">
    <citation type="submission" date="2019-06" db="EMBL/GenBank/DDBJ databases">
        <title>Co-occurence of chitin degradation, pigmentation and bioactivity in marine Pseudoalteromonas.</title>
        <authorList>
            <person name="Sonnenschein E.C."/>
            <person name="Bech P.K."/>
        </authorList>
    </citation>
    <scope>NUCLEOTIDE SEQUENCE [LARGE SCALE GENOMIC DNA]</scope>
    <source>
        <strain evidence="2">S2897</strain>
    </source>
</reference>
<dbReference type="InterPro" id="IPR031856">
    <property type="entry name" value="YdaS_toxin-like"/>
</dbReference>
<name>A0A5S3Z9I0_9GAMM</name>
<dbReference type="GO" id="GO:0003677">
    <property type="term" value="F:DNA binding"/>
    <property type="evidence" value="ECO:0007669"/>
    <property type="project" value="InterPro"/>
</dbReference>
<gene>
    <name evidence="1" type="ORF">CWC05_03665</name>
</gene>
<reference evidence="1 2" key="1">
    <citation type="submission" date="2017-12" db="EMBL/GenBank/DDBJ databases">
        <authorList>
            <person name="Paulsen S."/>
            <person name="Gram L.K."/>
        </authorList>
    </citation>
    <scope>NUCLEOTIDE SEQUENCE [LARGE SCALE GENOMIC DNA]</scope>
    <source>
        <strain evidence="1 2">S2897</strain>
    </source>
</reference>
<dbReference type="Proteomes" id="UP000305874">
    <property type="component" value="Unassembled WGS sequence"/>
</dbReference>
<evidence type="ECO:0000313" key="2">
    <source>
        <dbReference type="Proteomes" id="UP000305874"/>
    </source>
</evidence>
<evidence type="ECO:0000313" key="1">
    <source>
        <dbReference type="EMBL" id="TMP88540.1"/>
    </source>
</evidence>
<comment type="caution">
    <text evidence="1">The sequence shown here is derived from an EMBL/GenBank/DDBJ whole genome shotgun (WGS) entry which is preliminary data.</text>
</comment>
<proteinExistence type="predicted"/>
<dbReference type="AlphaFoldDB" id="A0A5S3Z9I0"/>
<dbReference type="Pfam" id="PF15943">
    <property type="entry name" value="YdaS_toxin"/>
    <property type="match status" value="1"/>
</dbReference>
<dbReference type="Gene3D" id="1.10.260.40">
    <property type="entry name" value="lambda repressor-like DNA-binding domains"/>
    <property type="match status" value="1"/>
</dbReference>
<protein>
    <submittedName>
        <fullName evidence="1">Transcriptional regulator</fullName>
    </submittedName>
</protein>
<dbReference type="EMBL" id="PNCG01000002">
    <property type="protein sequence ID" value="TMP88540.1"/>
    <property type="molecule type" value="Genomic_DNA"/>
</dbReference>
<dbReference type="InterPro" id="IPR010982">
    <property type="entry name" value="Lambda_DNA-bd_dom_sf"/>
</dbReference>
<dbReference type="RefSeq" id="WP_138547410.1">
    <property type="nucleotide sequence ID" value="NZ_PNCG01000002.1"/>
</dbReference>
<organism evidence="1 2">
    <name type="scientific">Pseudoalteromonas ruthenica</name>
    <dbReference type="NCBI Taxonomy" id="151081"/>
    <lineage>
        <taxon>Bacteria</taxon>
        <taxon>Pseudomonadati</taxon>
        <taxon>Pseudomonadota</taxon>
        <taxon>Gammaproteobacteria</taxon>
        <taxon>Alteromonadales</taxon>
        <taxon>Pseudoalteromonadaceae</taxon>
        <taxon>Pseudoalteromonas</taxon>
    </lineage>
</organism>
<accession>A0A5S3Z9I0</accession>
<dbReference type="SUPFAM" id="SSF47413">
    <property type="entry name" value="lambda repressor-like DNA-binding domains"/>
    <property type="match status" value="1"/>
</dbReference>